<name>A0A9J6BM57_POLVA</name>
<evidence type="ECO:0000259" key="2">
    <source>
        <dbReference type="Pfam" id="PF16033"/>
    </source>
</evidence>
<reference evidence="3" key="1">
    <citation type="submission" date="2021-03" db="EMBL/GenBank/DDBJ databases">
        <title>Chromosome level genome of the anhydrobiotic midge Polypedilum vanderplanki.</title>
        <authorList>
            <person name="Yoshida Y."/>
            <person name="Kikawada T."/>
            <person name="Gusev O."/>
        </authorList>
    </citation>
    <scope>NUCLEOTIDE SEQUENCE</scope>
    <source>
        <strain evidence="3">NIAS01</strain>
        <tissue evidence="3">Whole body or cell culture</tissue>
    </source>
</reference>
<dbReference type="InterPro" id="IPR031993">
    <property type="entry name" value="DUF4789"/>
</dbReference>
<dbReference type="OrthoDB" id="6338576at2759"/>
<organism evidence="3 4">
    <name type="scientific">Polypedilum vanderplanki</name>
    <name type="common">Sleeping chironomid midge</name>
    <dbReference type="NCBI Taxonomy" id="319348"/>
    <lineage>
        <taxon>Eukaryota</taxon>
        <taxon>Metazoa</taxon>
        <taxon>Ecdysozoa</taxon>
        <taxon>Arthropoda</taxon>
        <taxon>Hexapoda</taxon>
        <taxon>Insecta</taxon>
        <taxon>Pterygota</taxon>
        <taxon>Neoptera</taxon>
        <taxon>Endopterygota</taxon>
        <taxon>Diptera</taxon>
        <taxon>Nematocera</taxon>
        <taxon>Chironomoidea</taxon>
        <taxon>Chironomidae</taxon>
        <taxon>Chironominae</taxon>
        <taxon>Polypedilum</taxon>
        <taxon>Polypedilum</taxon>
    </lineage>
</organism>
<dbReference type="Proteomes" id="UP001107558">
    <property type="component" value="Chromosome 3"/>
</dbReference>
<gene>
    <name evidence="3" type="ORF">PVAND_001190</name>
</gene>
<evidence type="ECO:0000313" key="3">
    <source>
        <dbReference type="EMBL" id="KAG5670961.1"/>
    </source>
</evidence>
<keyword evidence="4" id="KW-1185">Reference proteome</keyword>
<feature type="signal peptide" evidence="1">
    <location>
        <begin position="1"/>
        <end position="19"/>
    </location>
</feature>
<dbReference type="Pfam" id="PF16033">
    <property type="entry name" value="DUF4789"/>
    <property type="match status" value="1"/>
</dbReference>
<dbReference type="EMBL" id="JADBJN010000003">
    <property type="protein sequence ID" value="KAG5670961.1"/>
    <property type="molecule type" value="Genomic_DNA"/>
</dbReference>
<sequence>MKSNVVILFYMFIMNYVYGIPQRVTTSFIPNAIVYPSEDTNRNHTSTIHNRQPVIDRKRCNEASELLYPGDNERDWVCDCKPAYLYMPTLQKCFMAYSKGPCSDDYFLYKDENSSIPKCVLNPCKRDGYVYFQNRCYALNGEEGCENYKKLIGRKVILTVDPTTLQLQCRDEDDKFKCENSCCKGGLRDSIGKCDKQTTN</sequence>
<dbReference type="AlphaFoldDB" id="A0A9J6BM57"/>
<protein>
    <recommendedName>
        <fullName evidence="2">DUF4789 domain-containing protein</fullName>
    </recommendedName>
</protein>
<evidence type="ECO:0000256" key="1">
    <source>
        <dbReference type="SAM" id="SignalP"/>
    </source>
</evidence>
<evidence type="ECO:0000313" key="4">
    <source>
        <dbReference type="Proteomes" id="UP001107558"/>
    </source>
</evidence>
<accession>A0A9J6BM57</accession>
<feature type="chain" id="PRO_5039902076" description="DUF4789 domain-containing protein" evidence="1">
    <location>
        <begin position="20"/>
        <end position="200"/>
    </location>
</feature>
<dbReference type="PANTHER" id="PTHR21177">
    <property type="entry name" value="IP06524P-RELATED"/>
    <property type="match status" value="1"/>
</dbReference>
<proteinExistence type="predicted"/>
<keyword evidence="1" id="KW-0732">Signal</keyword>
<dbReference type="PANTHER" id="PTHR21177:SF4">
    <property type="entry name" value="IP06524P"/>
    <property type="match status" value="1"/>
</dbReference>
<feature type="domain" description="DUF4789" evidence="2">
    <location>
        <begin position="60"/>
        <end position="138"/>
    </location>
</feature>
<comment type="caution">
    <text evidence="3">The sequence shown here is derived from an EMBL/GenBank/DDBJ whole genome shotgun (WGS) entry which is preliminary data.</text>
</comment>